<dbReference type="Proteomes" id="UP000186955">
    <property type="component" value="Unassembled WGS sequence"/>
</dbReference>
<evidence type="ECO:0000313" key="3">
    <source>
        <dbReference type="Proteomes" id="UP000186955"/>
    </source>
</evidence>
<feature type="region of interest" description="Disordered" evidence="1">
    <location>
        <begin position="140"/>
        <end position="197"/>
    </location>
</feature>
<protein>
    <submittedName>
        <fullName evidence="2">Uncharacterized protein</fullName>
    </submittedName>
</protein>
<gene>
    <name evidence="2" type="ORF">PENSUB_6758</name>
</gene>
<name>A0A1Q5TX23_9EURO</name>
<evidence type="ECO:0000256" key="1">
    <source>
        <dbReference type="SAM" id="MobiDB-lite"/>
    </source>
</evidence>
<accession>A0A1Q5TX23</accession>
<comment type="caution">
    <text evidence="2">The sequence shown here is derived from an EMBL/GenBank/DDBJ whole genome shotgun (WGS) entry which is preliminary data.</text>
</comment>
<feature type="compositionally biased region" description="Basic and acidic residues" evidence="1">
    <location>
        <begin position="161"/>
        <end position="180"/>
    </location>
</feature>
<dbReference type="EMBL" id="MNBE01000608">
    <property type="protein sequence ID" value="OKP04739.1"/>
    <property type="molecule type" value="Genomic_DNA"/>
</dbReference>
<feature type="compositionally biased region" description="Polar residues" evidence="1">
    <location>
        <begin position="396"/>
        <end position="415"/>
    </location>
</feature>
<evidence type="ECO:0000313" key="2">
    <source>
        <dbReference type="EMBL" id="OKP04739.1"/>
    </source>
</evidence>
<organism evidence="2 3">
    <name type="scientific">Penicillium subrubescens</name>
    <dbReference type="NCBI Taxonomy" id="1316194"/>
    <lineage>
        <taxon>Eukaryota</taxon>
        <taxon>Fungi</taxon>
        <taxon>Dikarya</taxon>
        <taxon>Ascomycota</taxon>
        <taxon>Pezizomycotina</taxon>
        <taxon>Eurotiomycetes</taxon>
        <taxon>Eurotiomycetidae</taxon>
        <taxon>Eurotiales</taxon>
        <taxon>Aspergillaceae</taxon>
        <taxon>Penicillium</taxon>
    </lineage>
</organism>
<proteinExistence type="predicted"/>
<feature type="region of interest" description="Disordered" evidence="1">
    <location>
        <begin position="384"/>
        <end position="415"/>
    </location>
</feature>
<dbReference type="STRING" id="1316194.A0A1Q5TX23"/>
<keyword evidence="3" id="KW-1185">Reference proteome</keyword>
<dbReference type="AlphaFoldDB" id="A0A1Q5TX23"/>
<reference evidence="2 3" key="1">
    <citation type="submission" date="2016-10" db="EMBL/GenBank/DDBJ databases">
        <title>Genome sequence of the ascomycete fungus Penicillium subrubescens.</title>
        <authorList>
            <person name="De Vries R.P."/>
            <person name="Peng M."/>
            <person name="Dilokpimol A."/>
            <person name="Hilden K."/>
            <person name="Makela M.R."/>
            <person name="Grigoriev I."/>
            <person name="Riley R."/>
            <person name="Granchi Z."/>
        </authorList>
    </citation>
    <scope>NUCLEOTIDE SEQUENCE [LARGE SCALE GENOMIC DNA]</scope>
    <source>
        <strain evidence="2 3">CBS 132785</strain>
    </source>
</reference>
<sequence>MSIGVPCLWVPWLSSPAPPSLAITSHLSTVARHGEQVSSTPWTVSPLLTLPGERETTISLRESSSAEMQRAGAKAENALTTPVPVSAPGSGLASDPYRGRDILSDDVASPMPRAAREDLLTRAKLEFLVRSQTSLSMSQLHIGPCRTGETTSAPQPSLDANEEHEHDRDSPIGPADRKGETIGSDMPHISPSLEKKKKLKRFRRAKLKRLMPNDRERMLKSRALPDDFDTTKVLRTPFDNKSTRQLPVALPQGYGVPSQSFAEWRALRTDRFQRPHPADYVVSPLSSASTTPICPMDHCVPRHPGGIMAAPYHQHQLFKGSVSPTDSQGPPITYDMSNIGSQPQSNRLQSHHAMEPQIPPHRRTLSALQSLLVSAPHEYQQYSYASPSGSMAGLPYTQSNASTLSLPTSFAPSES</sequence>